<dbReference type="SUPFAM" id="SSF56219">
    <property type="entry name" value="DNase I-like"/>
    <property type="match status" value="1"/>
</dbReference>
<comment type="caution">
    <text evidence="3">The sequence shown here is derived from an EMBL/GenBank/DDBJ whole genome shotgun (WGS) entry which is preliminary data.</text>
</comment>
<evidence type="ECO:0000256" key="1">
    <source>
        <dbReference type="SAM" id="Phobius"/>
    </source>
</evidence>
<dbReference type="Pfam" id="PF03372">
    <property type="entry name" value="Exo_endo_phos"/>
    <property type="match status" value="1"/>
</dbReference>
<feature type="transmembrane region" description="Helical" evidence="1">
    <location>
        <begin position="51"/>
        <end position="70"/>
    </location>
</feature>
<evidence type="ECO:0000313" key="4">
    <source>
        <dbReference type="Proteomes" id="UP000640052"/>
    </source>
</evidence>
<organism evidence="3 4">
    <name type="scientific">Acrocarpospora phusangensis</name>
    <dbReference type="NCBI Taxonomy" id="1070424"/>
    <lineage>
        <taxon>Bacteria</taxon>
        <taxon>Bacillati</taxon>
        <taxon>Actinomycetota</taxon>
        <taxon>Actinomycetes</taxon>
        <taxon>Streptosporangiales</taxon>
        <taxon>Streptosporangiaceae</taxon>
        <taxon>Acrocarpospora</taxon>
    </lineage>
</organism>
<keyword evidence="1" id="KW-0812">Transmembrane</keyword>
<dbReference type="Gene3D" id="3.60.10.10">
    <property type="entry name" value="Endonuclease/exonuclease/phosphatase"/>
    <property type="match status" value="1"/>
</dbReference>
<keyword evidence="1" id="KW-1133">Transmembrane helix</keyword>
<accession>A0A919QD04</accession>
<feature type="domain" description="Endonuclease/exonuclease/phosphatase" evidence="2">
    <location>
        <begin position="178"/>
        <end position="395"/>
    </location>
</feature>
<dbReference type="GO" id="GO:0003824">
    <property type="term" value="F:catalytic activity"/>
    <property type="evidence" value="ECO:0007669"/>
    <property type="project" value="InterPro"/>
</dbReference>
<gene>
    <name evidence="3" type="ORF">Aph01nite_34930</name>
</gene>
<feature type="transmembrane region" description="Helical" evidence="1">
    <location>
        <begin position="82"/>
        <end position="99"/>
    </location>
</feature>
<dbReference type="EMBL" id="BOOA01000026">
    <property type="protein sequence ID" value="GIH25183.1"/>
    <property type="molecule type" value="Genomic_DNA"/>
</dbReference>
<name>A0A919QD04_9ACTN</name>
<evidence type="ECO:0000313" key="3">
    <source>
        <dbReference type="EMBL" id="GIH25183.1"/>
    </source>
</evidence>
<reference evidence="3" key="1">
    <citation type="submission" date="2021-01" db="EMBL/GenBank/DDBJ databases">
        <title>Whole genome shotgun sequence of Acrocarpospora phusangensis NBRC 108782.</title>
        <authorList>
            <person name="Komaki H."/>
            <person name="Tamura T."/>
        </authorList>
    </citation>
    <scope>NUCLEOTIDE SEQUENCE</scope>
    <source>
        <strain evidence="3">NBRC 108782</strain>
    </source>
</reference>
<protein>
    <recommendedName>
        <fullName evidence="2">Endonuclease/exonuclease/phosphatase domain-containing protein</fullName>
    </recommendedName>
</protein>
<keyword evidence="4" id="KW-1185">Reference proteome</keyword>
<proteinExistence type="predicted"/>
<feature type="transmembrane region" description="Helical" evidence="1">
    <location>
        <begin position="139"/>
        <end position="161"/>
    </location>
</feature>
<feature type="transmembrane region" description="Helical" evidence="1">
    <location>
        <begin position="21"/>
        <end position="39"/>
    </location>
</feature>
<evidence type="ECO:0000259" key="2">
    <source>
        <dbReference type="Pfam" id="PF03372"/>
    </source>
</evidence>
<sequence length="412" mass="45048">MTSGLARAEPRRRLAVMLRRAALTALALWLVVTLVNWLTGRFWWWGGGAPLLLFFGTPLLLLAAVPMVALRRRVPGRRDRALLSLAVAALALIVLRRALSGRTWLWVVPDLVVPPLLFAAVPVVLLVSALAVKGVVRAWTAGFAAAALVLGVNQAGIGVAWGGEAVPAGAVHVVSWDAYCWNTTDDADRFFRYLKGFAADVYLLQEHSGCGPGAPTPIDDAELLRQEFPGRHIAELEGLLTISRFPVVAQAAVGPVANPYAPRWRHAALRTDLRMGERVVSVYNVHLFDMLYLTESPLSPRFYQAIQTMDDARQRQFDALAADVEANPHPVLTSGNFNTLPGMGHLRRMDGLTSAEGPLYPATLSFGGLRLWRMDWTFTSPGLTVHRYDLRSPAGLSTHHLQDLLISPDGKV</sequence>
<dbReference type="AlphaFoldDB" id="A0A919QD04"/>
<feature type="transmembrane region" description="Helical" evidence="1">
    <location>
        <begin position="111"/>
        <end position="132"/>
    </location>
</feature>
<dbReference type="Proteomes" id="UP000640052">
    <property type="component" value="Unassembled WGS sequence"/>
</dbReference>
<keyword evidence="1" id="KW-0472">Membrane</keyword>
<dbReference type="RefSeq" id="WP_204041920.1">
    <property type="nucleotide sequence ID" value="NZ_BOOA01000026.1"/>
</dbReference>
<dbReference type="InterPro" id="IPR005135">
    <property type="entry name" value="Endo/exonuclease/phosphatase"/>
</dbReference>
<dbReference type="InterPro" id="IPR036691">
    <property type="entry name" value="Endo/exonu/phosph_ase_sf"/>
</dbReference>